<accession>A0A9X0DF10</accession>
<dbReference type="InterPro" id="IPR007249">
    <property type="entry name" value="DOP1_N"/>
</dbReference>
<evidence type="ECO:0000256" key="7">
    <source>
        <dbReference type="SAM" id="MobiDB-lite"/>
    </source>
</evidence>
<dbReference type="GO" id="GO:0000139">
    <property type="term" value="C:Golgi membrane"/>
    <property type="evidence" value="ECO:0007669"/>
    <property type="project" value="UniProtKB-SubCell"/>
</dbReference>
<keyword evidence="3" id="KW-0653">Protein transport</keyword>
<feature type="domain" description="DOP1 N-terminal" evidence="8">
    <location>
        <begin position="57"/>
        <end position="386"/>
    </location>
</feature>
<feature type="region of interest" description="Disordered" evidence="7">
    <location>
        <begin position="275"/>
        <end position="298"/>
    </location>
</feature>
<protein>
    <recommendedName>
        <fullName evidence="13">Dopey N-terminal domain-containing protein</fullName>
    </recommendedName>
</protein>
<dbReference type="PANTHER" id="PTHR14042">
    <property type="entry name" value="DOPEY-RELATED"/>
    <property type="match status" value="1"/>
</dbReference>
<dbReference type="GO" id="GO:0006895">
    <property type="term" value="P:Golgi to endosome transport"/>
    <property type="evidence" value="ECO:0007669"/>
    <property type="project" value="InterPro"/>
</dbReference>
<feature type="region of interest" description="Disordered" evidence="7">
    <location>
        <begin position="388"/>
        <end position="409"/>
    </location>
</feature>
<sequence>MALEPSSGRKSVSPASSGRASPVSRKWRNQLGGGRAPIPYILYGRTDYVTDEPPNKDKAFRRYASGVDRSLSLFDTALQEWADYISFLGRLLKSLQAHPTNIAAVPSKAIVAKRLAQCLNPSLPSGVHQKALEVYGYIFSMIGTEELSKDLPLYLPGLSTTLSFASLSVRGPFLELLEKHILRVDGRSLRPALKAIILALLPGLEEENSDEFERTLKLLDGFKHAVRPSGTEDLGQNHSSGDEYFWQCFFLAAITSNGRRLGALAYLNRNLPTLGQSPSEQSTSSSNGPHKDDVTTNQSQLAEIVTSPEPGLLLRCFAAGLGDEQILIQRGFLDLLVTHLPLHSNVLQQRVKSEDLELLVTAAAGVVTRRDMSLNRRLWTWLLGPEPAGHDNENGPESPTSLTGDPLGSHASSRTQYFENYGLHPLTQALLKLIRREAVNPIEKARPFRICLSLMDRWEIGGLVVPDIFLSVVTSVRGYKSKAANKADFAEVLRSASVFFDGVESGLIWGEIVGLIAQALAPGKLSTEEQIDKLSLVTFIINHFNVREEEMLLIHAPLATLTILSMLEDAKERTQERAEKVGVASEVEKLALNLVMDLSDLIPERAFQLRPPTGQSMAKHDDDELRHLSNTEIIRNMKTFYVQEQGNLDAFPPPFSARDLSELLVRESGSIANESLSSSVSSADTGVKTRLLVMLLAKVPKVGSLDVSGLLKSMQSKLSIPSQLPFIAFTSIMSLCTSLYSNHYISLPQLSSLVDPLVRLAWSYLSATHPKYHVETVRSLWQLQTTLTLDNHDIEASICNLMIEHDLNGTYASRDADHGRSFSILWTHSLQDNAGHLDRRSSNNDIKNTPRLSGIGNYEVMLAKPLFLLLDALVDERTQLFMTVRIWLQSLVGIDRLFHIFVAKFSSYSFLYTKFEDAGTMAHHNMRIYTDEDDLDQCLYHLQTLSNVLRWSSDTTWAALAHNSISTHRSHRSLFQITGRDEEITLLEFFLHVCLQAISGTYEPENSERKPHIHQFHRTALTLLHQILLSPFSLSLGELQLEHVLIQRLSHSLTGPDPFIQVLLLDVVYAALKIRPVINLPPPSPTLKKRSTTMTSTITQHDNASVSSLGIDQGEHTGPFLPPPPPSLVKCLQAGFEAASSRPVLDSWVSFLTECLPLYSETIFQILIPLVGTLCAQIEQTFTNLQTTFKEPGMVSEGFAAPESTLISLLNGLEFVLAKGHDRLLKDETKAPIAKSPDQPQGFFGNMVSGVFNSETPQARSITANNRLTVLLSFQDAVRICFLIWSWGGQDGAQDSESTASFNYTSLRMRNRARRLLEHLFTAEALECLETLVEIGKKSSKDNDPRPIVIFNLLHVLDGSRPKHTIPAIFNAIYSRTNPNALDPSRKSTLTSPLSDTDLVTFLVEYARSLEDDAMDEIWVDCMTFLKDLLANPFPHRQTLPSLLEFAAILGVKVDNTNFGEQRRMRRELGDLFLRLLTAMFTTRPMGFSESVEKLTDIDQRSSSSRHSPRSDDVVRILASIAPNLPKVLVENDRILNAANTISSSVIGPTFKSRSFPDNVSKSTLELLYQLSRLPNTQKSWRKDLGDAFNDSRFFANNINLVESDWLPLLRQWTLSDKERMPELLSRLVAPSTAGIVFGVGATSARFEADRKSQLNLRRIATLVLATMDDNFVTDLPLIQEKIVELLSATTTSSPSSTTRADIYLLLRALVLKTSAIHLATLWPIINAELHIAISSVVAPDHSTPSDTYNNYSILQACKLLDTLLCIAPDDFQLHEWLFITDTIDAVYRPSSFRPVSLVDELSEELGLAATTNTTALQESSSVAVSQAGKYSMRRPLLGRMKGGFGINDEGTWERKDELVAKVLRPFFSQLSIFAFESTYGMGATDWEACRQGLLRDLFDERTIVKAL</sequence>
<evidence type="ECO:0000313" key="12">
    <source>
        <dbReference type="Proteomes" id="UP001152300"/>
    </source>
</evidence>
<keyword evidence="12" id="KW-1185">Reference proteome</keyword>
<keyword evidence="2" id="KW-0813">Transport</keyword>
<dbReference type="GO" id="GO:0005829">
    <property type="term" value="C:cytosol"/>
    <property type="evidence" value="ECO:0007669"/>
    <property type="project" value="GOC"/>
</dbReference>
<dbReference type="Proteomes" id="UP001152300">
    <property type="component" value="Unassembled WGS sequence"/>
</dbReference>
<evidence type="ECO:0000256" key="5">
    <source>
        <dbReference type="ARBA" id="ARBA00023136"/>
    </source>
</evidence>
<dbReference type="InterPro" id="IPR056458">
    <property type="entry name" value="TPR_DOP1_M"/>
</dbReference>
<comment type="subcellular location">
    <subcellularLocation>
        <location evidence="1">Golgi apparatus membrane</location>
        <topology evidence="1">Peripheral membrane protein</topology>
    </subcellularLocation>
</comment>
<dbReference type="EMBL" id="JAPEIS010000015">
    <property type="protein sequence ID" value="KAJ8059222.1"/>
    <property type="molecule type" value="Genomic_DNA"/>
</dbReference>
<dbReference type="OrthoDB" id="297643at2759"/>
<evidence type="ECO:0000256" key="4">
    <source>
        <dbReference type="ARBA" id="ARBA00023034"/>
    </source>
</evidence>
<dbReference type="Pfam" id="PF24597">
    <property type="entry name" value="TPR_DOP1_M"/>
    <property type="match status" value="1"/>
</dbReference>
<evidence type="ECO:0000256" key="2">
    <source>
        <dbReference type="ARBA" id="ARBA00022448"/>
    </source>
</evidence>
<reference evidence="11" key="1">
    <citation type="submission" date="2022-11" db="EMBL/GenBank/DDBJ databases">
        <title>Genome Resource of Sclerotinia nivalis Strain SnTB1, a Plant Pathogen Isolated from American Ginseng.</title>
        <authorList>
            <person name="Fan S."/>
        </authorList>
    </citation>
    <scope>NUCLEOTIDE SEQUENCE</scope>
    <source>
        <strain evidence="11">SnTB1</strain>
    </source>
</reference>
<feature type="compositionally biased region" description="Polar residues" evidence="7">
    <location>
        <begin position="8"/>
        <end position="19"/>
    </location>
</feature>
<feature type="compositionally biased region" description="Low complexity" evidence="7">
    <location>
        <begin position="277"/>
        <end position="286"/>
    </location>
</feature>
<keyword evidence="4" id="KW-0333">Golgi apparatus</keyword>
<evidence type="ECO:0000259" key="8">
    <source>
        <dbReference type="Pfam" id="PF04118"/>
    </source>
</evidence>
<dbReference type="Pfam" id="PF24598">
    <property type="entry name" value="DOP1_C"/>
    <property type="match status" value="1"/>
</dbReference>
<dbReference type="PANTHER" id="PTHR14042:SF24">
    <property type="entry name" value="PROTEIN DOPEY-1 HOMOLOG"/>
    <property type="match status" value="1"/>
</dbReference>
<feature type="region of interest" description="Disordered" evidence="7">
    <location>
        <begin position="1"/>
        <end position="30"/>
    </location>
</feature>
<dbReference type="Pfam" id="PF04118">
    <property type="entry name" value="Dopey_N"/>
    <property type="match status" value="1"/>
</dbReference>
<feature type="domain" description="DOP1-like middle TPR" evidence="9">
    <location>
        <begin position="417"/>
        <end position="641"/>
    </location>
</feature>
<dbReference type="GO" id="GO:0005802">
    <property type="term" value="C:trans-Golgi network"/>
    <property type="evidence" value="ECO:0007669"/>
    <property type="project" value="TreeGrafter"/>
</dbReference>
<evidence type="ECO:0000256" key="3">
    <source>
        <dbReference type="ARBA" id="ARBA00022927"/>
    </source>
</evidence>
<evidence type="ECO:0000259" key="10">
    <source>
        <dbReference type="Pfam" id="PF24598"/>
    </source>
</evidence>
<evidence type="ECO:0000313" key="11">
    <source>
        <dbReference type="EMBL" id="KAJ8059222.1"/>
    </source>
</evidence>
<dbReference type="InterPro" id="IPR056457">
    <property type="entry name" value="DOP1_C"/>
</dbReference>
<name>A0A9X0DF10_9HELO</name>
<dbReference type="GO" id="GO:0015031">
    <property type="term" value="P:protein transport"/>
    <property type="evidence" value="ECO:0007669"/>
    <property type="project" value="UniProtKB-KW"/>
</dbReference>
<feature type="domain" description="DOP1-like C-terminal" evidence="10">
    <location>
        <begin position="1402"/>
        <end position="1881"/>
    </location>
</feature>
<comment type="caution">
    <text evidence="11">The sequence shown here is derived from an EMBL/GenBank/DDBJ whole genome shotgun (WGS) entry which is preliminary data.</text>
</comment>
<evidence type="ECO:0000256" key="6">
    <source>
        <dbReference type="ARBA" id="ARBA00046326"/>
    </source>
</evidence>
<evidence type="ECO:0008006" key="13">
    <source>
        <dbReference type="Google" id="ProtNLM"/>
    </source>
</evidence>
<dbReference type="InterPro" id="IPR040314">
    <property type="entry name" value="DOP1"/>
</dbReference>
<comment type="similarity">
    <text evidence="6">Belongs to the DOP1 family.</text>
</comment>
<proteinExistence type="inferred from homology"/>
<gene>
    <name evidence="11" type="ORF">OCU04_012191</name>
</gene>
<evidence type="ECO:0000256" key="1">
    <source>
        <dbReference type="ARBA" id="ARBA00004395"/>
    </source>
</evidence>
<evidence type="ECO:0000259" key="9">
    <source>
        <dbReference type="Pfam" id="PF24597"/>
    </source>
</evidence>
<organism evidence="11 12">
    <name type="scientific">Sclerotinia nivalis</name>
    <dbReference type="NCBI Taxonomy" id="352851"/>
    <lineage>
        <taxon>Eukaryota</taxon>
        <taxon>Fungi</taxon>
        <taxon>Dikarya</taxon>
        <taxon>Ascomycota</taxon>
        <taxon>Pezizomycotina</taxon>
        <taxon>Leotiomycetes</taxon>
        <taxon>Helotiales</taxon>
        <taxon>Sclerotiniaceae</taxon>
        <taxon>Sclerotinia</taxon>
    </lineage>
</organism>
<dbReference type="GO" id="GO:0005768">
    <property type="term" value="C:endosome"/>
    <property type="evidence" value="ECO:0007669"/>
    <property type="project" value="TreeGrafter"/>
</dbReference>
<keyword evidence="5" id="KW-0472">Membrane</keyword>